<protein>
    <submittedName>
        <fullName evidence="4">4-hydroxy-tetrahydrodipicolinate synthase</fullName>
        <ecNumber evidence="4">4.3.3.7</ecNumber>
    </submittedName>
</protein>
<gene>
    <name evidence="4" type="ORF">HNP48_003434</name>
</gene>
<dbReference type="PIRSF" id="PIRSF001365">
    <property type="entry name" value="DHDPS"/>
    <property type="match status" value="1"/>
</dbReference>
<dbReference type="RefSeq" id="WP_184859105.1">
    <property type="nucleotide sequence ID" value="NZ_JACHLK010000006.1"/>
</dbReference>
<dbReference type="GO" id="GO:0008840">
    <property type="term" value="F:4-hydroxy-tetrahydrodipicolinate synthase activity"/>
    <property type="evidence" value="ECO:0007669"/>
    <property type="project" value="UniProtKB-EC"/>
</dbReference>
<reference evidence="4 5" key="1">
    <citation type="submission" date="2020-08" db="EMBL/GenBank/DDBJ databases">
        <title>Functional genomics of gut bacteria from endangered species of beetles.</title>
        <authorList>
            <person name="Carlos-Shanley C."/>
        </authorList>
    </citation>
    <scope>NUCLEOTIDE SEQUENCE [LARGE SCALE GENOMIC DNA]</scope>
    <source>
        <strain evidence="4 5">S00198</strain>
    </source>
</reference>
<dbReference type="AlphaFoldDB" id="A0A7X0UA66"/>
<sequence length="326" mass="36608">MDYKKSEAKEYAREHFTGVWAANLTPFDEALRIDEKALRQNMDHWIRDLNLGGLFIAGKQAEFFAMSIEERKRLITLSVEAAQAAGNRGGIGRCGIITSCSDTNLDVVLDLARHSANAGADYVIVHSPVLHFGADTEETIYEYYRYLSEQLDIGIAMWNHPDCGYTMSPELCNRIADLPNIVAIKYSADRARYKRLTELAGHKIQVSNPSEEDWLENIIELNWKLYLCSTPPFLLQTKVDQRMNEYTRLAFAGQHAEARKVRDSLEPVRAAFRASKPAGKPQAHGKAWQELLGQHGGPVRRPLLNMTEAELAATREAFAGCGLRLA</sequence>
<dbReference type="CDD" id="cd00408">
    <property type="entry name" value="DHDPS-like"/>
    <property type="match status" value="1"/>
</dbReference>
<dbReference type="SMART" id="SM01130">
    <property type="entry name" value="DHDPS"/>
    <property type="match status" value="1"/>
</dbReference>
<keyword evidence="5" id="KW-1185">Reference proteome</keyword>
<dbReference type="EMBL" id="JACHLK010000006">
    <property type="protein sequence ID" value="MBB6560758.1"/>
    <property type="molecule type" value="Genomic_DNA"/>
</dbReference>
<dbReference type="InterPro" id="IPR002220">
    <property type="entry name" value="DapA-like"/>
</dbReference>
<proteinExistence type="inferred from homology"/>
<accession>A0A7X0UA66</accession>
<dbReference type="EC" id="4.3.3.7" evidence="4"/>
<dbReference type="PANTHER" id="PTHR12128:SF66">
    <property type="entry name" value="4-HYDROXY-2-OXOGLUTARATE ALDOLASE, MITOCHONDRIAL"/>
    <property type="match status" value="1"/>
</dbReference>
<dbReference type="Proteomes" id="UP000575083">
    <property type="component" value="Unassembled WGS sequence"/>
</dbReference>
<evidence type="ECO:0000313" key="5">
    <source>
        <dbReference type="Proteomes" id="UP000575083"/>
    </source>
</evidence>
<dbReference type="PANTHER" id="PTHR12128">
    <property type="entry name" value="DIHYDRODIPICOLINATE SYNTHASE"/>
    <property type="match status" value="1"/>
</dbReference>
<evidence type="ECO:0000256" key="1">
    <source>
        <dbReference type="ARBA" id="ARBA00007592"/>
    </source>
</evidence>
<keyword evidence="2 3" id="KW-0456">Lyase</keyword>
<evidence type="ECO:0000256" key="2">
    <source>
        <dbReference type="ARBA" id="ARBA00023239"/>
    </source>
</evidence>
<organism evidence="4 5">
    <name type="scientific">Acidovorax soli</name>
    <dbReference type="NCBI Taxonomy" id="592050"/>
    <lineage>
        <taxon>Bacteria</taxon>
        <taxon>Pseudomonadati</taxon>
        <taxon>Pseudomonadota</taxon>
        <taxon>Betaproteobacteria</taxon>
        <taxon>Burkholderiales</taxon>
        <taxon>Comamonadaceae</taxon>
        <taxon>Acidovorax</taxon>
    </lineage>
</organism>
<comment type="similarity">
    <text evidence="1 3">Belongs to the DapA family.</text>
</comment>
<evidence type="ECO:0000256" key="3">
    <source>
        <dbReference type="PIRNR" id="PIRNR001365"/>
    </source>
</evidence>
<dbReference type="SUPFAM" id="SSF51569">
    <property type="entry name" value="Aldolase"/>
    <property type="match status" value="1"/>
</dbReference>
<dbReference type="Gene3D" id="3.20.20.70">
    <property type="entry name" value="Aldolase class I"/>
    <property type="match status" value="1"/>
</dbReference>
<dbReference type="InterPro" id="IPR013785">
    <property type="entry name" value="Aldolase_TIM"/>
</dbReference>
<comment type="caution">
    <text evidence="4">The sequence shown here is derived from an EMBL/GenBank/DDBJ whole genome shotgun (WGS) entry which is preliminary data.</text>
</comment>
<dbReference type="Pfam" id="PF00701">
    <property type="entry name" value="DHDPS"/>
    <property type="match status" value="1"/>
</dbReference>
<evidence type="ECO:0000313" key="4">
    <source>
        <dbReference type="EMBL" id="MBB6560758.1"/>
    </source>
</evidence>
<name>A0A7X0UA66_9BURK</name>